<comment type="caution">
    <text evidence="1">The sequence shown here is derived from an EMBL/GenBank/DDBJ whole genome shotgun (WGS) entry which is preliminary data.</text>
</comment>
<gene>
    <name evidence="1" type="ORF">PLEPLA_LOCUS26033</name>
</gene>
<name>A0A9N7UXA0_PLEPL</name>
<reference evidence="1" key="1">
    <citation type="submission" date="2020-03" db="EMBL/GenBank/DDBJ databases">
        <authorList>
            <person name="Weist P."/>
        </authorList>
    </citation>
    <scope>NUCLEOTIDE SEQUENCE</scope>
</reference>
<dbReference type="AlphaFoldDB" id="A0A9N7UXA0"/>
<dbReference type="Proteomes" id="UP001153269">
    <property type="component" value="Unassembled WGS sequence"/>
</dbReference>
<keyword evidence="2" id="KW-1185">Reference proteome</keyword>
<organism evidence="1 2">
    <name type="scientific">Pleuronectes platessa</name>
    <name type="common">European plaice</name>
    <dbReference type="NCBI Taxonomy" id="8262"/>
    <lineage>
        <taxon>Eukaryota</taxon>
        <taxon>Metazoa</taxon>
        <taxon>Chordata</taxon>
        <taxon>Craniata</taxon>
        <taxon>Vertebrata</taxon>
        <taxon>Euteleostomi</taxon>
        <taxon>Actinopterygii</taxon>
        <taxon>Neopterygii</taxon>
        <taxon>Teleostei</taxon>
        <taxon>Neoteleostei</taxon>
        <taxon>Acanthomorphata</taxon>
        <taxon>Carangaria</taxon>
        <taxon>Pleuronectiformes</taxon>
        <taxon>Pleuronectoidei</taxon>
        <taxon>Pleuronectidae</taxon>
        <taxon>Pleuronectes</taxon>
    </lineage>
</organism>
<proteinExistence type="predicted"/>
<evidence type="ECO:0000313" key="2">
    <source>
        <dbReference type="Proteomes" id="UP001153269"/>
    </source>
</evidence>
<sequence>MQCQVAGAPDNPVELTRSGASKTCLSRVGRCEAALVSLPFGVKEEPSFGLGASRQSRESWCDASSDKATRRVGGAVCPGVAVHRRLVYLPTFVKVIAERRHGGESGPRGQLVLVSSAMRVISYPPEQQPPPLRHY</sequence>
<accession>A0A9N7UXA0</accession>
<dbReference type="EMBL" id="CADEAL010002111">
    <property type="protein sequence ID" value="CAB1438068.1"/>
    <property type="molecule type" value="Genomic_DNA"/>
</dbReference>
<evidence type="ECO:0000313" key="1">
    <source>
        <dbReference type="EMBL" id="CAB1438068.1"/>
    </source>
</evidence>
<protein>
    <submittedName>
        <fullName evidence="1">Uncharacterized protein</fullName>
    </submittedName>
</protein>